<reference evidence="5 6" key="1">
    <citation type="submission" date="2016-11" db="EMBL/GenBank/DDBJ databases">
        <authorList>
            <person name="Jaros S."/>
            <person name="Januszkiewicz K."/>
            <person name="Wedrychowicz H."/>
        </authorList>
    </citation>
    <scope>NUCLEOTIDE SEQUENCE [LARGE SCALE GENOMIC DNA]</scope>
    <source>
        <strain evidence="5 6">DSM 17459</strain>
    </source>
</reference>
<dbReference type="Proteomes" id="UP000184245">
    <property type="component" value="Unassembled WGS sequence"/>
</dbReference>
<evidence type="ECO:0000256" key="3">
    <source>
        <dbReference type="SAM" id="MobiDB-lite"/>
    </source>
</evidence>
<feature type="region of interest" description="Disordered" evidence="3">
    <location>
        <begin position="234"/>
        <end position="265"/>
    </location>
</feature>
<feature type="compositionally biased region" description="Basic and acidic residues" evidence="3">
    <location>
        <begin position="249"/>
        <end position="265"/>
    </location>
</feature>
<dbReference type="AlphaFoldDB" id="A0A1M4WXG0"/>
<keyword evidence="4" id="KW-0732">Signal</keyword>
<proteinExistence type="predicted"/>
<feature type="repeat" description="Cell wall-binding" evidence="2">
    <location>
        <begin position="304"/>
        <end position="327"/>
    </location>
</feature>
<evidence type="ECO:0000256" key="2">
    <source>
        <dbReference type="PROSITE-ProRule" id="PRU00591"/>
    </source>
</evidence>
<evidence type="ECO:0000313" key="6">
    <source>
        <dbReference type="Proteomes" id="UP000184245"/>
    </source>
</evidence>
<keyword evidence="1" id="KW-0677">Repeat</keyword>
<feature type="region of interest" description="Disordered" evidence="3">
    <location>
        <begin position="22"/>
        <end position="43"/>
    </location>
</feature>
<dbReference type="InterPro" id="IPR011050">
    <property type="entry name" value="Pectin_lyase_fold/virulence"/>
</dbReference>
<feature type="signal peptide" evidence="4">
    <location>
        <begin position="1"/>
        <end position="19"/>
    </location>
</feature>
<gene>
    <name evidence="5" type="ORF">SAMN02745158_01767</name>
</gene>
<evidence type="ECO:0000313" key="5">
    <source>
        <dbReference type="EMBL" id="SHE85652.1"/>
    </source>
</evidence>
<dbReference type="Gene3D" id="2.10.270.10">
    <property type="entry name" value="Cholin Binding"/>
    <property type="match status" value="1"/>
</dbReference>
<protein>
    <recommendedName>
        <fullName evidence="7">Polymorphic outer membrane protein repeat-containing protein</fullName>
    </recommendedName>
</protein>
<feature type="chain" id="PRO_5039289414" description="Polymorphic outer membrane protein repeat-containing protein" evidence="4">
    <location>
        <begin position="20"/>
        <end position="1226"/>
    </location>
</feature>
<evidence type="ECO:0000256" key="1">
    <source>
        <dbReference type="ARBA" id="ARBA00022737"/>
    </source>
</evidence>
<accession>A0A1M4WXG0</accession>
<dbReference type="STRING" id="1122155.SAMN02745158_01767"/>
<sequence>MVSLVLAGVFLTAASPVSAQRQESADWAEAENNEEDETDEKKEETLIQTAEYLEKNIKSFHLLPEDDKRTVFLSLSEAEKYFFLRAYTFYFAICAEKENILRLSEEGLKENGTRQVSGEELQAQFYTCLYLAQIYHESIRNGAAGTGFAEAEAALAKMTEDYQSEGEMYTQLKSLTDTYMCWGTYFEEEPEEDEMSALEREVLIPLTKVLLRLPDEKEKKRILESFASFIKGETKLPSEEEEQPAADAASREEVPKEKGPAEELKTEVQKTNKLLASVRASYKVGWNSDNTGWWYAYSTTAYYKNCWQYLAYDGVYDWYYFKDNGYIATNTWVDSNNYVNGSGYCTTAGIGSFKTLQQAVGSGHCSIVRLTVSSLANEAELRIGKTMTVTTAPNSSGCTIYGTGLKRWVITGSVSLEGSLVFDGQKDKVADDVTSNLFVKTGGTLRVKGSSVCIQNSIGHGIYGEVQSLIIVESGSLRGNYHDGVGSYGTVQVSGGKFYENDTGLYIAGTYEGKRTGAKGILTGGDFYRNQYGVASSEYAEFSVTNVEIYENYRYGFLLYPNGYAKLEGTPEIYSNQCGIYNFGELLFCSGNVRSNKNSGILNEGKYTMKNGTVSSNRGSDGGGIINKKDFLLENGTIKDNTASRGGGIFNQGAFTMTGGEVTGNQASQGGGICGASSFARTSVSGGTLQNNSGTKDGGGICILNGAACELSKSTLENNSAARGGAVYLDGTLKAYGNPRVKEEVFLAPSRFITVTGSIERFVCQMAAEDTFQGRVLAHYTLMPGDSELDKYSLEQKTQNTASGKLLVLESGSLELTSYPYSVYLTSSGCRIHYDANGGTGVMSSEVVSVHKTYRIRDNEFEREQAAFAGWSLGKVNSVNGKLFHPMEEVVPEKLLSMYPFTEAEGIREITLYAIWDTAPSLKVCGNEFYEGEEVSASQLKKGILQGMDTEDGDITDKAEITQISYGRTKSGYQGEDQEFMQGLPDSYMLDTYQYKGMEKGERITDILRCRAEDSAGNVTFCEMPVYVVYNNPPVIAVPKRVVLTAEEARAGRLSEAKLLNYVTVKDQEDDMARAAGVLDRDGQVVDIRRSLMLTEIKGADGESVSMEQGLLPGEYTGDVTATDRFGKACDAKLHIEITDTEEEPGEDADVRFISLEYLDTLAEDSHWSRSELEERLKKEEPEYTFSLSYQEIQEIKEIAGNYGKDKEGSEKAIREVINKWKVFRQ</sequence>
<dbReference type="PROSITE" id="PS51170">
    <property type="entry name" value="CW"/>
    <property type="match status" value="1"/>
</dbReference>
<keyword evidence="6" id="KW-1185">Reference proteome</keyword>
<organism evidence="5 6">
    <name type="scientific">Lactonifactor longoviformis DSM 17459</name>
    <dbReference type="NCBI Taxonomy" id="1122155"/>
    <lineage>
        <taxon>Bacteria</taxon>
        <taxon>Bacillati</taxon>
        <taxon>Bacillota</taxon>
        <taxon>Clostridia</taxon>
        <taxon>Eubacteriales</taxon>
        <taxon>Clostridiaceae</taxon>
        <taxon>Lactonifactor</taxon>
    </lineage>
</organism>
<feature type="compositionally biased region" description="Acidic residues" evidence="3">
    <location>
        <begin position="26"/>
        <end position="38"/>
    </location>
</feature>
<dbReference type="InterPro" id="IPR018337">
    <property type="entry name" value="Cell_wall/Cho-bd_repeat"/>
</dbReference>
<dbReference type="OrthoDB" id="2061954at2"/>
<evidence type="ECO:0008006" key="7">
    <source>
        <dbReference type="Google" id="ProtNLM"/>
    </source>
</evidence>
<dbReference type="SUPFAM" id="SSF51126">
    <property type="entry name" value="Pectin lyase-like"/>
    <property type="match status" value="1"/>
</dbReference>
<dbReference type="SUPFAM" id="SSF69360">
    <property type="entry name" value="Cell wall binding repeat"/>
    <property type="match status" value="1"/>
</dbReference>
<dbReference type="EMBL" id="FQVI01000007">
    <property type="protein sequence ID" value="SHE85652.1"/>
    <property type="molecule type" value="Genomic_DNA"/>
</dbReference>
<evidence type="ECO:0000256" key="4">
    <source>
        <dbReference type="SAM" id="SignalP"/>
    </source>
</evidence>
<dbReference type="RefSeq" id="WP_072850995.1">
    <property type="nucleotide sequence ID" value="NZ_FQVI01000007.1"/>
</dbReference>
<name>A0A1M4WXG0_9CLOT</name>